<keyword evidence="5" id="KW-1185">Reference proteome</keyword>
<comment type="caution">
    <text evidence="2">The sequence shown here is derived from an EMBL/GenBank/DDBJ whole genome shotgun (WGS) entry which is preliminary data.</text>
</comment>
<evidence type="ECO:0000313" key="5">
    <source>
        <dbReference type="Proteomes" id="UP000818603"/>
    </source>
</evidence>
<evidence type="ECO:0000313" key="3">
    <source>
        <dbReference type="EMBL" id="NHK26578.1"/>
    </source>
</evidence>
<evidence type="ECO:0000313" key="2">
    <source>
        <dbReference type="EMBL" id="GGH92761.1"/>
    </source>
</evidence>
<dbReference type="EMBL" id="BMGZ01000001">
    <property type="protein sequence ID" value="GGH92761.1"/>
    <property type="molecule type" value="Genomic_DNA"/>
</dbReference>
<keyword evidence="1" id="KW-0472">Membrane</keyword>
<dbReference type="AlphaFoldDB" id="A0A8J3A0E0"/>
<sequence>MSGLVFSPMIPLTWFWALAAVSGLIAIYMIVRSPVGGLFRLVALAGLLVLLAQPRLLQETTTPLPDIALIVTDVSASQELDARNIVTGETVEVLRQRLANLPDMEVREVSVEGRQETRLGEAISSGLADVPRGQLSGVFVVTDGQSADEIPTAQSLGITAPVHLMLTGREDEQDRVVEILSAPRFGIVNEEAEIRFKVADYGFDGRLANVYLRVNGEEVVSRTVQVGEELTLTAPLPRPGKTVIELTADSVDGELTTRNNRAVIQISVIRDRLRVLLVSGEPHAGERVWRNLLKSDPAVDLIHFTILKPATKPRVAPVEDLALIRFPENELFLEKLDQFDVLIFDRYTYRGVMSPLHFDNISRYVENGGAMLIASGPEFIGESSLAGRRNLAYILPALPNGAVENEPFIPMLSDDGQRHPVTATLDDAGDWGRWMRVIGVTPRGGRSLMETPDGAPLMIVDRVGEGRVGLLLSDHVWLWARAFDGGGPHREMLRRLVHWLMKEPELEEESVVLTADAENGRIAITRRTMEDNIEPVTLRLPSEESVRLELEEDGPGEWSAIYENAEPGLYTAATETSDGRNLFDVTALGLAAPPEYARVLSTNEFLAPLVEASGGGEYAVRQGGSVRVPSIRQVREGRPATGRGDDSGWAGIIDRDAERLESVSARPLAPAWAWLALIGGLFVIGWLLEGRSSLFRRPAPAAE</sequence>
<feature type="transmembrane region" description="Helical" evidence="1">
    <location>
        <begin position="38"/>
        <end position="57"/>
    </location>
</feature>
<reference evidence="3 5" key="2">
    <citation type="submission" date="2020-02" db="EMBL/GenBank/DDBJ databases">
        <title>Genome sequence of Parvularcula flava strain NH6-79.</title>
        <authorList>
            <person name="Abdul Karim M.H."/>
            <person name="Lam M.Q."/>
            <person name="Chen S.J."/>
            <person name="Yahya A."/>
            <person name="Shahir S."/>
            <person name="Shamsir M.S."/>
            <person name="Chong C.S."/>
        </authorList>
    </citation>
    <scope>NUCLEOTIDE SEQUENCE [LARGE SCALE GENOMIC DNA]</scope>
    <source>
        <strain evidence="3 5">NH6-79</strain>
    </source>
</reference>
<reference evidence="2" key="3">
    <citation type="submission" date="2020-09" db="EMBL/GenBank/DDBJ databases">
        <authorList>
            <person name="Sun Q."/>
            <person name="Zhou Y."/>
        </authorList>
    </citation>
    <scope>NUCLEOTIDE SEQUENCE</scope>
    <source>
        <strain evidence="2">CGMCC 1.14984</strain>
    </source>
</reference>
<dbReference type="EMBL" id="VCJR02000001">
    <property type="protein sequence ID" value="NHK26578.1"/>
    <property type="molecule type" value="Genomic_DNA"/>
</dbReference>
<gene>
    <name evidence="3" type="ORF">FF098_001495</name>
    <name evidence="2" type="ORF">GCM10011355_03020</name>
</gene>
<keyword evidence="1" id="KW-0812">Transmembrane</keyword>
<evidence type="ECO:0000313" key="4">
    <source>
        <dbReference type="Proteomes" id="UP000621856"/>
    </source>
</evidence>
<dbReference type="SUPFAM" id="SSF52317">
    <property type="entry name" value="Class I glutamine amidotransferase-like"/>
    <property type="match status" value="1"/>
</dbReference>
<feature type="transmembrane region" description="Helical" evidence="1">
    <location>
        <begin position="671"/>
        <end position="688"/>
    </location>
</feature>
<reference evidence="2" key="1">
    <citation type="journal article" date="2014" name="Int. J. Syst. Evol. Microbiol.">
        <title>Complete genome sequence of Corynebacterium casei LMG S-19264T (=DSM 44701T), isolated from a smear-ripened cheese.</title>
        <authorList>
            <consortium name="US DOE Joint Genome Institute (JGI-PGF)"/>
            <person name="Walter F."/>
            <person name="Albersmeier A."/>
            <person name="Kalinowski J."/>
            <person name="Ruckert C."/>
        </authorList>
    </citation>
    <scope>NUCLEOTIDE SEQUENCE</scope>
    <source>
        <strain evidence="2">CGMCC 1.14984</strain>
    </source>
</reference>
<dbReference type="Gene3D" id="3.40.50.880">
    <property type="match status" value="1"/>
</dbReference>
<dbReference type="RefSeq" id="WP_155136366.1">
    <property type="nucleotide sequence ID" value="NZ_BMGZ01000001.1"/>
</dbReference>
<feature type="transmembrane region" description="Helical" evidence="1">
    <location>
        <begin position="12"/>
        <end position="31"/>
    </location>
</feature>
<dbReference type="PANTHER" id="PTHR37947">
    <property type="entry name" value="BLL2462 PROTEIN"/>
    <property type="match status" value="1"/>
</dbReference>
<organism evidence="2 4">
    <name type="scientific">Aquisalinus luteolus</name>
    <dbReference type="NCBI Taxonomy" id="1566827"/>
    <lineage>
        <taxon>Bacteria</taxon>
        <taxon>Pseudomonadati</taxon>
        <taxon>Pseudomonadota</taxon>
        <taxon>Alphaproteobacteria</taxon>
        <taxon>Parvularculales</taxon>
        <taxon>Parvularculaceae</taxon>
        <taxon>Aquisalinus</taxon>
    </lineage>
</organism>
<proteinExistence type="predicted"/>
<evidence type="ECO:0000256" key="1">
    <source>
        <dbReference type="SAM" id="Phobius"/>
    </source>
</evidence>
<keyword evidence="1" id="KW-1133">Transmembrane helix</keyword>
<dbReference type="Proteomes" id="UP000621856">
    <property type="component" value="Unassembled WGS sequence"/>
</dbReference>
<accession>A0A8J3A0E0</accession>
<dbReference type="InterPro" id="IPR029062">
    <property type="entry name" value="Class_I_gatase-like"/>
</dbReference>
<name>A0A8J3A0E0_9PROT</name>
<dbReference type="PANTHER" id="PTHR37947:SF1">
    <property type="entry name" value="BLL2462 PROTEIN"/>
    <property type="match status" value="1"/>
</dbReference>
<dbReference type="Proteomes" id="UP000818603">
    <property type="component" value="Unassembled WGS sequence"/>
</dbReference>
<protein>
    <submittedName>
        <fullName evidence="2">Membrane protein</fullName>
    </submittedName>
</protein>